<name>A0A1Z4BNR2_9FLAO</name>
<keyword evidence="2" id="KW-1185">Reference proteome</keyword>
<dbReference type="AlphaFoldDB" id="A0A1Z4BNR2"/>
<accession>A0A1Z4BNR2</accession>
<sequence length="325" mass="38425">MLMKRYTEKHIILWKDDTWVTCPECQKIAVVTNCQVHCLHCGFEKKAEELELFAAIVKLNCPNCGTPIEQRQGGLKETNEFWQVKCPKCSEEYLVKPQYESYRQPNPTPSNGLKCDSTFGLPYFFQENVRGNLFWARNMSHLEVMEDYIASDLREREGMTMVAKLPTFVKSKKNRELLLKILRKWKEKVSTPDYKLPPSIATEQIHLFFADDKVTISDYLKDISHKITSSVNYTQVYSHKNGYQWVCFYKYNRIKRVFTKEWLAQIPFKVKTIYLYHYYDTFNDVQNILKTFLQHYLQENTPNSLYISIGEKLLPANEFHNLLIC</sequence>
<dbReference type="Proteomes" id="UP000197007">
    <property type="component" value="Chromosome"/>
</dbReference>
<evidence type="ECO:0000313" key="1">
    <source>
        <dbReference type="EMBL" id="ASF42931.1"/>
    </source>
</evidence>
<dbReference type="EMBL" id="CP022022">
    <property type="protein sequence ID" value="ASF42931.1"/>
    <property type="molecule type" value="Genomic_DNA"/>
</dbReference>
<proteinExistence type="predicted"/>
<gene>
    <name evidence="1" type="ORF">CBG49_07525</name>
</gene>
<evidence type="ECO:0000313" key="2">
    <source>
        <dbReference type="Proteomes" id="UP000197007"/>
    </source>
</evidence>
<reference evidence="2" key="1">
    <citation type="submission" date="2017-06" db="EMBL/GenBank/DDBJ databases">
        <title>Complete genome sequence of Capnocytophaga sp. KCOM 1579 (=ChDC OS43) isolated from a human refractory periapical abscess lesion.</title>
        <authorList>
            <person name="Kook J.-K."/>
            <person name="Park S.-N."/>
            <person name="Lim Y.K."/>
            <person name="Roh H."/>
        </authorList>
    </citation>
    <scope>NUCLEOTIDE SEQUENCE [LARGE SCALE GENOMIC DNA]</scope>
    <source>
        <strain evidence="2">ChDC OS43</strain>
    </source>
</reference>
<dbReference type="KEGG" id="capn:CBG49_07525"/>
<protein>
    <submittedName>
        <fullName evidence="1">Uncharacterized protein</fullName>
    </submittedName>
</protein>
<organism evidence="1 2">
    <name type="scientific">Capnocytophaga endodontalis</name>
    <dbReference type="NCBI Taxonomy" id="2708117"/>
    <lineage>
        <taxon>Bacteria</taxon>
        <taxon>Pseudomonadati</taxon>
        <taxon>Bacteroidota</taxon>
        <taxon>Flavobacteriia</taxon>
        <taxon>Flavobacteriales</taxon>
        <taxon>Flavobacteriaceae</taxon>
        <taxon>Capnocytophaga</taxon>
    </lineage>
</organism>